<dbReference type="RefSeq" id="WP_195799840.1">
    <property type="nucleotide sequence ID" value="NZ_CP061379.1"/>
</dbReference>
<organism evidence="1 2">
    <name type="scientific">Bradyrhizobium commune</name>
    <dbReference type="NCBI Taxonomy" id="83627"/>
    <lineage>
        <taxon>Bacteria</taxon>
        <taxon>Pseudomonadati</taxon>
        <taxon>Pseudomonadota</taxon>
        <taxon>Alphaproteobacteria</taxon>
        <taxon>Hyphomicrobiales</taxon>
        <taxon>Nitrobacteraceae</taxon>
        <taxon>Bradyrhizobium</taxon>
    </lineage>
</organism>
<dbReference type="EMBL" id="CP061379">
    <property type="protein sequence ID" value="QPF90248.1"/>
    <property type="molecule type" value="Genomic_DNA"/>
</dbReference>
<dbReference type="Proteomes" id="UP000594621">
    <property type="component" value="Chromosome"/>
</dbReference>
<keyword evidence="2" id="KW-1185">Reference proteome</keyword>
<evidence type="ECO:0000313" key="1">
    <source>
        <dbReference type="EMBL" id="QPF90248.1"/>
    </source>
</evidence>
<protein>
    <submittedName>
        <fullName evidence="1">Uncharacterized protein</fullName>
    </submittedName>
</protein>
<evidence type="ECO:0000313" key="2">
    <source>
        <dbReference type="Proteomes" id="UP000594621"/>
    </source>
</evidence>
<dbReference type="KEGG" id="bcou:IC761_27655"/>
<accession>A0A7S9D2Z1</accession>
<dbReference type="AlphaFoldDB" id="A0A7S9D2Z1"/>
<reference evidence="1 2" key="1">
    <citation type="submission" date="2020-09" db="EMBL/GenBank/DDBJ databases">
        <title>Complete genomes of bradyrhizobia occurring on native shrubby legumes in Australia.</title>
        <authorList>
            <person name="Lafay B."/>
        </authorList>
    </citation>
    <scope>NUCLEOTIDE SEQUENCE [LARGE SCALE GENOMIC DNA]</scope>
    <source>
        <strain evidence="1 2">BDV5040</strain>
    </source>
</reference>
<gene>
    <name evidence="1" type="ORF">IC761_27655</name>
</gene>
<name>A0A7S9D2Z1_9BRAD</name>
<sequence>MHAVDFCFEVDTQGMVVLRGLSPEETFEYEELANQCDELRSLIDQRRLDVLSAKHCRLLRNAPATVAA</sequence>
<proteinExistence type="predicted"/>